<evidence type="ECO:0000313" key="2">
    <source>
        <dbReference type="Proteomes" id="UP001159427"/>
    </source>
</evidence>
<accession>A0ABN8LSS9</accession>
<organism evidence="1 2">
    <name type="scientific">Porites evermanni</name>
    <dbReference type="NCBI Taxonomy" id="104178"/>
    <lineage>
        <taxon>Eukaryota</taxon>
        <taxon>Metazoa</taxon>
        <taxon>Cnidaria</taxon>
        <taxon>Anthozoa</taxon>
        <taxon>Hexacorallia</taxon>
        <taxon>Scleractinia</taxon>
        <taxon>Fungiina</taxon>
        <taxon>Poritidae</taxon>
        <taxon>Porites</taxon>
    </lineage>
</organism>
<reference evidence="1 2" key="1">
    <citation type="submission" date="2022-05" db="EMBL/GenBank/DDBJ databases">
        <authorList>
            <consortium name="Genoscope - CEA"/>
            <person name="William W."/>
        </authorList>
    </citation>
    <scope>NUCLEOTIDE SEQUENCE [LARGE SCALE GENOMIC DNA]</scope>
</reference>
<protein>
    <recommendedName>
        <fullName evidence="3">Neurotrophin-3</fullName>
    </recommendedName>
</protein>
<feature type="non-terminal residue" evidence="1">
    <location>
        <position position="1"/>
    </location>
</feature>
<evidence type="ECO:0008006" key="3">
    <source>
        <dbReference type="Google" id="ProtNLM"/>
    </source>
</evidence>
<evidence type="ECO:0000313" key="1">
    <source>
        <dbReference type="EMBL" id="CAH3018790.1"/>
    </source>
</evidence>
<keyword evidence="2" id="KW-1185">Reference proteome</keyword>
<dbReference type="Proteomes" id="UP001159427">
    <property type="component" value="Unassembled WGS sequence"/>
</dbReference>
<comment type="caution">
    <text evidence="1">The sequence shown here is derived from an EMBL/GenBank/DDBJ whole genome shotgun (WGS) entry which is preliminary data.</text>
</comment>
<gene>
    <name evidence="1" type="ORF">PEVE_00044745</name>
</gene>
<sequence length="122" mass="13952">LSTNVNSRIDGVIKDLAELKSSLQFTQKDVEDLNHKAKVALQFMLNLPFKVEIERAHRTGKVNRRSDDNASSTRPRTVICRLVSWKQKDPILKAARIVKPEGRECLSMKILRLKLFKGVKIN</sequence>
<dbReference type="EMBL" id="CALNXI010000096">
    <property type="protein sequence ID" value="CAH3018790.1"/>
    <property type="molecule type" value="Genomic_DNA"/>
</dbReference>
<proteinExistence type="predicted"/>
<feature type="non-terminal residue" evidence="1">
    <location>
        <position position="122"/>
    </location>
</feature>
<dbReference type="Gene3D" id="3.30.70.1820">
    <property type="entry name" value="L1 transposable element, RRM domain"/>
    <property type="match status" value="1"/>
</dbReference>
<name>A0ABN8LSS9_9CNID</name>